<protein>
    <submittedName>
        <fullName evidence="1">Uncharacterized protein</fullName>
    </submittedName>
</protein>
<dbReference type="InterPro" id="IPR021739">
    <property type="entry name" value="SaV-like"/>
</dbReference>
<organism evidence="1">
    <name type="scientific">viral metagenome</name>
    <dbReference type="NCBI Taxonomy" id="1070528"/>
    <lineage>
        <taxon>unclassified sequences</taxon>
        <taxon>metagenomes</taxon>
        <taxon>organismal metagenomes</taxon>
    </lineage>
</organism>
<evidence type="ECO:0000313" key="1">
    <source>
        <dbReference type="EMBL" id="QJA53109.1"/>
    </source>
</evidence>
<name>A0A6H2A049_9ZZZZ</name>
<evidence type="ECO:0000313" key="2">
    <source>
        <dbReference type="EMBL" id="QJI00934.1"/>
    </source>
</evidence>
<dbReference type="EMBL" id="MT144394">
    <property type="protein sequence ID" value="QJA53109.1"/>
    <property type="molecule type" value="Genomic_DNA"/>
</dbReference>
<dbReference type="AlphaFoldDB" id="A0A6H2A049"/>
<sequence length="167" mass="18897">MAPAANNLRVYDVVTATDRSIQFSHDHGLPIPPTDEVTILANEDGLLTLSDGSQWHQSHFRLVRRPDIPELDQDETLVDEFNEFGILDEVREYIAKTYGEHYAKDGVQAFALIAKRPERGLNFALSNVIKYADRFGEKGGRNRKDLLKVAHYAVLAIYCLDKLEGRV</sequence>
<dbReference type="EMBL" id="MT144886">
    <property type="protein sequence ID" value="QJI00934.1"/>
    <property type="molecule type" value="Genomic_DNA"/>
</dbReference>
<reference evidence="1" key="1">
    <citation type="submission" date="2020-03" db="EMBL/GenBank/DDBJ databases">
        <title>The deep terrestrial virosphere.</title>
        <authorList>
            <person name="Holmfeldt K."/>
            <person name="Nilsson E."/>
            <person name="Simone D."/>
            <person name="Lopez-Fernandez M."/>
            <person name="Wu X."/>
            <person name="de Brujin I."/>
            <person name="Lundin D."/>
            <person name="Andersson A."/>
            <person name="Bertilsson S."/>
            <person name="Dopson M."/>
        </authorList>
    </citation>
    <scope>NUCLEOTIDE SEQUENCE</scope>
    <source>
        <strain evidence="1">TM448A03236</strain>
        <strain evidence="2">TM448B02175</strain>
    </source>
</reference>
<accession>A0A6H2A049</accession>
<proteinExistence type="predicted"/>
<gene>
    <name evidence="1" type="ORF">TM448A03236_0007</name>
    <name evidence="2" type="ORF">TM448B02175_0009</name>
</gene>
<dbReference type="Pfam" id="PF11753">
    <property type="entry name" value="DUF3310"/>
    <property type="match status" value="1"/>
</dbReference>